<evidence type="ECO:0000256" key="1">
    <source>
        <dbReference type="ARBA" id="ARBA00009176"/>
    </source>
</evidence>
<comment type="caution">
    <text evidence="3">The sequence shown here is derived from an EMBL/GenBank/DDBJ whole genome shotgun (WGS) entry which is preliminary data.</text>
</comment>
<dbReference type="PANTHER" id="PTHR46190:SF1">
    <property type="entry name" value="SI:CH211-201H21.5"/>
    <property type="match status" value="1"/>
</dbReference>
<dbReference type="STRING" id="400727.A0A2T7PCP0"/>
<keyword evidence="4" id="KW-1185">Reference proteome</keyword>
<dbReference type="GO" id="GO:0016799">
    <property type="term" value="F:hydrolase activity, hydrolyzing N-glycosyl compounds"/>
    <property type="evidence" value="ECO:0007669"/>
    <property type="project" value="InterPro"/>
</dbReference>
<dbReference type="PANTHER" id="PTHR46190">
    <property type="entry name" value="SI:CH211-201H21.5-RELATED"/>
    <property type="match status" value="1"/>
</dbReference>
<accession>A0A2T7PCP0</accession>
<protein>
    <recommendedName>
        <fullName evidence="2">Inosine/uridine-preferring nucleoside hydrolase domain-containing protein</fullName>
    </recommendedName>
</protein>
<dbReference type="InterPro" id="IPR001910">
    <property type="entry name" value="Inosine/uridine_hydrolase_dom"/>
</dbReference>
<dbReference type="SUPFAM" id="SSF53590">
    <property type="entry name" value="Nucleoside hydrolase"/>
    <property type="match status" value="1"/>
</dbReference>
<name>A0A2T7PCP0_POMCA</name>
<evidence type="ECO:0000313" key="3">
    <source>
        <dbReference type="EMBL" id="PVD31179.1"/>
    </source>
</evidence>
<reference evidence="3 4" key="1">
    <citation type="submission" date="2018-04" db="EMBL/GenBank/DDBJ databases">
        <title>The genome of golden apple snail Pomacea canaliculata provides insight into stress tolerance and invasive adaptation.</title>
        <authorList>
            <person name="Liu C."/>
            <person name="Liu B."/>
            <person name="Ren Y."/>
            <person name="Zhang Y."/>
            <person name="Wang H."/>
            <person name="Li S."/>
            <person name="Jiang F."/>
            <person name="Yin L."/>
            <person name="Zhang G."/>
            <person name="Qian W."/>
            <person name="Fan W."/>
        </authorList>
    </citation>
    <scope>NUCLEOTIDE SEQUENCE [LARGE SCALE GENOMIC DNA]</scope>
    <source>
        <strain evidence="3">SZHN2017</strain>
        <tissue evidence="3">Muscle</tissue>
    </source>
</reference>
<dbReference type="InterPro" id="IPR036452">
    <property type="entry name" value="Ribo_hydro-like"/>
</dbReference>
<dbReference type="InterPro" id="IPR052775">
    <property type="entry name" value="IUN_hydrolase"/>
</dbReference>
<dbReference type="Pfam" id="PF01156">
    <property type="entry name" value="IU_nuc_hydro"/>
    <property type="match status" value="1"/>
</dbReference>
<dbReference type="Gene3D" id="3.90.245.10">
    <property type="entry name" value="Ribonucleoside hydrolase-like"/>
    <property type="match status" value="1"/>
</dbReference>
<organism evidence="3 4">
    <name type="scientific">Pomacea canaliculata</name>
    <name type="common">Golden apple snail</name>
    <dbReference type="NCBI Taxonomy" id="400727"/>
    <lineage>
        <taxon>Eukaryota</taxon>
        <taxon>Metazoa</taxon>
        <taxon>Spiralia</taxon>
        <taxon>Lophotrochozoa</taxon>
        <taxon>Mollusca</taxon>
        <taxon>Gastropoda</taxon>
        <taxon>Caenogastropoda</taxon>
        <taxon>Architaenioglossa</taxon>
        <taxon>Ampullarioidea</taxon>
        <taxon>Ampullariidae</taxon>
        <taxon>Pomacea</taxon>
    </lineage>
</organism>
<dbReference type="Proteomes" id="UP000245119">
    <property type="component" value="Linkage Group LG4"/>
</dbReference>
<dbReference type="AlphaFoldDB" id="A0A2T7PCP0"/>
<dbReference type="EMBL" id="PZQS01000004">
    <property type="protein sequence ID" value="PVD31179.1"/>
    <property type="molecule type" value="Genomic_DNA"/>
</dbReference>
<proteinExistence type="inferred from homology"/>
<comment type="similarity">
    <text evidence="1">Belongs to the IUNH family.</text>
</comment>
<dbReference type="OrthoDB" id="432381at2759"/>
<sequence length="313" mass="34881">MAARKKKVILDVDTGVDDAHAIILALTHPSVDVVAITCANGNLKIDDVVANTFRVLQTCKRFDVSVLKEVLLSRTLLGKVSPSDNYSAEVWKTPVDLSKLQSEHAAIALVRFANQFPGEITLVALAPLTNVAMALNLDPNFSEKLHDIIIMGGNIGARGRVSPCAEFNFFTDPEAAFIVLKSAARIRLLPYEVCLNHHLSWEFVEEWTGADNEISRFLQDSMETPIQTAKSESTIGFKSCDGYALAVFLDDSVVKESQKIYGTVELNGYFTRGQMVVDWYNAMKEKENICVILELNLKMIEELFRSMITRNKF</sequence>
<gene>
    <name evidence="3" type="ORF">C0Q70_06591</name>
</gene>
<evidence type="ECO:0000313" key="4">
    <source>
        <dbReference type="Proteomes" id="UP000245119"/>
    </source>
</evidence>
<evidence type="ECO:0000259" key="2">
    <source>
        <dbReference type="Pfam" id="PF01156"/>
    </source>
</evidence>
<feature type="domain" description="Inosine/uridine-preferring nucleoside hydrolase" evidence="2">
    <location>
        <begin position="8"/>
        <end position="299"/>
    </location>
</feature>